<accession>A0ABX0J8K6</accession>
<evidence type="ECO:0000313" key="2">
    <source>
        <dbReference type="Proteomes" id="UP001165962"/>
    </source>
</evidence>
<organism evidence="1 2">
    <name type="scientific">Paenibacillus agricola</name>
    <dbReference type="NCBI Taxonomy" id="2716264"/>
    <lineage>
        <taxon>Bacteria</taxon>
        <taxon>Bacillati</taxon>
        <taxon>Bacillota</taxon>
        <taxon>Bacilli</taxon>
        <taxon>Bacillales</taxon>
        <taxon>Paenibacillaceae</taxon>
        <taxon>Paenibacillus</taxon>
    </lineage>
</organism>
<name>A0ABX0J8K6_9BACL</name>
<dbReference type="EMBL" id="JAAOIW010000005">
    <property type="protein sequence ID" value="NHN31519.1"/>
    <property type="molecule type" value="Genomic_DNA"/>
</dbReference>
<proteinExistence type="predicted"/>
<gene>
    <name evidence="1" type="ORF">G9U52_16930</name>
</gene>
<comment type="caution">
    <text evidence="1">The sequence shown here is derived from an EMBL/GenBank/DDBJ whole genome shotgun (WGS) entry which is preliminary data.</text>
</comment>
<reference evidence="1" key="1">
    <citation type="submission" date="2020-03" db="EMBL/GenBank/DDBJ databases">
        <title>Draft sequencing of Paenibacilllus sp. S3N08.</title>
        <authorList>
            <person name="Kim D.-U."/>
        </authorList>
    </citation>
    <scope>NUCLEOTIDE SEQUENCE</scope>
    <source>
        <strain evidence="1">S3N08</strain>
    </source>
</reference>
<protein>
    <submittedName>
        <fullName evidence="1">Uncharacterized protein</fullName>
    </submittedName>
</protein>
<dbReference type="Proteomes" id="UP001165962">
    <property type="component" value="Unassembled WGS sequence"/>
</dbReference>
<dbReference type="RefSeq" id="WP_166151604.1">
    <property type="nucleotide sequence ID" value="NZ_JAAOIW010000005.1"/>
</dbReference>
<sequence length="67" mass="7543">MCTPGNPQLPKATVSGCILVKGDVNWQQSMIFELNGDNKEQILTTRPWFNVVLLKVKKTDISNKKII</sequence>
<keyword evidence="2" id="KW-1185">Reference proteome</keyword>
<evidence type="ECO:0000313" key="1">
    <source>
        <dbReference type="EMBL" id="NHN31519.1"/>
    </source>
</evidence>